<evidence type="ECO:0000259" key="16">
    <source>
        <dbReference type="Pfam" id="PF07715"/>
    </source>
</evidence>
<keyword evidence="10 17" id="KW-0675">Receptor</keyword>
<dbReference type="Proteomes" id="UP000832011">
    <property type="component" value="Chromosome"/>
</dbReference>
<evidence type="ECO:0000256" key="5">
    <source>
        <dbReference type="ARBA" id="ARBA00022692"/>
    </source>
</evidence>
<sequence length="614" mass="67376">MQIKPIAAALALLACQSMAYADTTTADTELDNIVVTATRISQNPLKSLNDVSVITRSDIDHSTAQSLPELLQQTIGLETLSNGGSGTVSSLYTRGTNTNQTVILVDGVRLMSATTGAASYNHIPLNQIDRIEVVRGAASSVYGADAIGGVVQIFTRKPQDGAAHGSIGAKVGTDGQRGVDANVGGRVGGFSYQLSAGTERTDGGFSATNRDYAFGHNPDEDGYKNHNVTGRLTYEWAEGHEISASALRTRGDAEYDAGGSDPITWAPIAVDNEHYITDLSQFSIASRDKITDSIQSNVQLSVSREKGKSQTDGHTNYYVNSKDTRAQWVFSGEHEYVQWQAGAEWLKQQVESDTDYARDTRINRAFFAAVNGNYNNFLVESSLRQDRDSQYGHHTTGRLALGYELTDNLVGRVSYGTAFRVPTFNELYYPYGGGNPDLHPEKSRSWEAGLKYHTQDLALDWTVFHTKLTDMINGWPAQNVNEATMVGTSIAASKQWQQVTLYGNMTYQDPRDETNDKLLIQRARVFGNIGVDYQPHEQWRLNANMHVHGRTFANTANTDSLGGYALLGASVEYKPSEQWSVKLSGNNLLDKQYTSVRGYNTQGRSVLLSGRYSF</sequence>
<evidence type="ECO:0000256" key="7">
    <source>
        <dbReference type="ARBA" id="ARBA00023065"/>
    </source>
</evidence>
<dbReference type="InterPro" id="IPR036942">
    <property type="entry name" value="Beta-barrel_TonB_sf"/>
</dbReference>
<dbReference type="Gene3D" id="2.40.170.20">
    <property type="entry name" value="TonB-dependent receptor, beta-barrel domain"/>
    <property type="match status" value="1"/>
</dbReference>
<dbReference type="Pfam" id="PF07715">
    <property type="entry name" value="Plug"/>
    <property type="match status" value="1"/>
</dbReference>
<reference evidence="17 18" key="1">
    <citation type="journal article" date="2022" name="Res Sq">
        <title>Evolution of multicellular longitudinally dividing oral cavity symbionts (Neisseriaceae).</title>
        <authorList>
            <person name="Nyongesa S."/>
            <person name="Weber P."/>
            <person name="Bernet E."/>
            <person name="Pullido F."/>
            <person name="Nieckarz M."/>
            <person name="Delaby M."/>
            <person name="Nieves C."/>
            <person name="Viehboeck T."/>
            <person name="Krause N."/>
            <person name="Rivera-Millot A."/>
            <person name="Nakamura A."/>
            <person name="Vischer N."/>
            <person name="VanNieuwenhze M."/>
            <person name="Brun Y."/>
            <person name="Cava F."/>
            <person name="Bulgheresi S."/>
            <person name="Veyrier F."/>
        </authorList>
    </citation>
    <scope>NUCLEOTIDE SEQUENCE [LARGE SCALE GENOMIC DNA]</scope>
    <source>
        <strain evidence="17 18">SN4</strain>
    </source>
</reference>
<comment type="similarity">
    <text evidence="2 12 13">Belongs to the TonB-dependent receptor family.</text>
</comment>
<evidence type="ECO:0000313" key="17">
    <source>
        <dbReference type="EMBL" id="UOO90387.1"/>
    </source>
</evidence>
<evidence type="ECO:0000256" key="1">
    <source>
        <dbReference type="ARBA" id="ARBA00004571"/>
    </source>
</evidence>
<dbReference type="PANTHER" id="PTHR30069">
    <property type="entry name" value="TONB-DEPENDENT OUTER MEMBRANE RECEPTOR"/>
    <property type="match status" value="1"/>
</dbReference>
<dbReference type="RefSeq" id="WP_058355733.1">
    <property type="nucleotide sequence ID" value="NZ_CABKVG010000008.1"/>
</dbReference>
<feature type="domain" description="TonB-dependent receptor-like beta-barrel" evidence="15">
    <location>
        <begin position="189"/>
        <end position="588"/>
    </location>
</feature>
<dbReference type="PROSITE" id="PS52016">
    <property type="entry name" value="TONB_DEPENDENT_REC_3"/>
    <property type="match status" value="1"/>
</dbReference>
<dbReference type="InterPro" id="IPR039426">
    <property type="entry name" value="TonB-dep_rcpt-like"/>
</dbReference>
<gene>
    <name evidence="17" type="ORF">LVJ82_05245</name>
</gene>
<dbReference type="SUPFAM" id="SSF56935">
    <property type="entry name" value="Porins"/>
    <property type="match status" value="1"/>
</dbReference>
<evidence type="ECO:0000256" key="8">
    <source>
        <dbReference type="ARBA" id="ARBA00023077"/>
    </source>
</evidence>
<dbReference type="PROSITE" id="PS51257">
    <property type="entry name" value="PROKAR_LIPOPROTEIN"/>
    <property type="match status" value="1"/>
</dbReference>
<evidence type="ECO:0000256" key="3">
    <source>
        <dbReference type="ARBA" id="ARBA00022448"/>
    </source>
</evidence>
<evidence type="ECO:0000259" key="15">
    <source>
        <dbReference type="Pfam" id="PF00593"/>
    </source>
</evidence>
<dbReference type="Pfam" id="PF00593">
    <property type="entry name" value="TonB_dep_Rec_b-barrel"/>
    <property type="match status" value="1"/>
</dbReference>
<dbReference type="InterPro" id="IPR000531">
    <property type="entry name" value="Beta-barrel_TonB"/>
</dbReference>
<dbReference type="Gene3D" id="2.170.130.10">
    <property type="entry name" value="TonB-dependent receptor, plug domain"/>
    <property type="match status" value="1"/>
</dbReference>
<name>A0ABY4EAD7_9NEIS</name>
<dbReference type="CDD" id="cd01347">
    <property type="entry name" value="ligand_gated_channel"/>
    <property type="match status" value="1"/>
</dbReference>
<evidence type="ECO:0000256" key="2">
    <source>
        <dbReference type="ARBA" id="ARBA00009810"/>
    </source>
</evidence>
<feature type="domain" description="TonB-dependent receptor plug" evidence="16">
    <location>
        <begin position="48"/>
        <end position="150"/>
    </location>
</feature>
<dbReference type="InterPro" id="IPR037066">
    <property type="entry name" value="Plug_dom_sf"/>
</dbReference>
<evidence type="ECO:0000256" key="10">
    <source>
        <dbReference type="ARBA" id="ARBA00023170"/>
    </source>
</evidence>
<evidence type="ECO:0000256" key="9">
    <source>
        <dbReference type="ARBA" id="ARBA00023136"/>
    </source>
</evidence>
<evidence type="ECO:0000313" key="18">
    <source>
        <dbReference type="Proteomes" id="UP000832011"/>
    </source>
</evidence>
<evidence type="ECO:0000256" key="14">
    <source>
        <dbReference type="SAM" id="SignalP"/>
    </source>
</evidence>
<dbReference type="InterPro" id="IPR012910">
    <property type="entry name" value="Plug_dom"/>
</dbReference>
<keyword evidence="18" id="KW-1185">Reference proteome</keyword>
<dbReference type="EMBL" id="CP091511">
    <property type="protein sequence ID" value="UOO90387.1"/>
    <property type="molecule type" value="Genomic_DNA"/>
</dbReference>
<protein>
    <submittedName>
        <fullName evidence="17">TonB-dependent receptor</fullName>
    </submittedName>
</protein>
<accession>A0ABY4EAD7</accession>
<keyword evidence="6 14" id="KW-0732">Signal</keyword>
<keyword evidence="9 12" id="KW-0472">Membrane</keyword>
<evidence type="ECO:0000256" key="11">
    <source>
        <dbReference type="ARBA" id="ARBA00023237"/>
    </source>
</evidence>
<dbReference type="PANTHER" id="PTHR30069:SF53">
    <property type="entry name" value="COLICIN I RECEPTOR-RELATED"/>
    <property type="match status" value="1"/>
</dbReference>
<evidence type="ECO:0000256" key="12">
    <source>
        <dbReference type="PROSITE-ProRule" id="PRU01360"/>
    </source>
</evidence>
<keyword evidence="11 12" id="KW-0998">Cell outer membrane</keyword>
<feature type="signal peptide" evidence="14">
    <location>
        <begin position="1"/>
        <end position="21"/>
    </location>
</feature>
<proteinExistence type="inferred from homology"/>
<feature type="chain" id="PRO_5045857562" evidence="14">
    <location>
        <begin position="22"/>
        <end position="614"/>
    </location>
</feature>
<evidence type="ECO:0000256" key="4">
    <source>
        <dbReference type="ARBA" id="ARBA00022452"/>
    </source>
</evidence>
<keyword evidence="3 12" id="KW-0813">Transport</keyword>
<evidence type="ECO:0000256" key="13">
    <source>
        <dbReference type="RuleBase" id="RU003357"/>
    </source>
</evidence>
<keyword evidence="5 12" id="KW-0812">Transmembrane</keyword>
<organism evidence="17 18">
    <name type="scientific">Vitreoscilla massiliensis</name>
    <dbReference type="NCBI Taxonomy" id="1689272"/>
    <lineage>
        <taxon>Bacteria</taxon>
        <taxon>Pseudomonadati</taxon>
        <taxon>Pseudomonadota</taxon>
        <taxon>Betaproteobacteria</taxon>
        <taxon>Neisseriales</taxon>
        <taxon>Neisseriaceae</taxon>
        <taxon>Vitreoscilla</taxon>
    </lineage>
</organism>
<evidence type="ECO:0000256" key="6">
    <source>
        <dbReference type="ARBA" id="ARBA00022729"/>
    </source>
</evidence>
<comment type="subcellular location">
    <subcellularLocation>
        <location evidence="1 12">Cell outer membrane</location>
        <topology evidence="1 12">Multi-pass membrane protein</topology>
    </subcellularLocation>
</comment>
<keyword evidence="7" id="KW-0406">Ion transport</keyword>
<keyword evidence="4 12" id="KW-1134">Transmembrane beta strand</keyword>
<keyword evidence="8 13" id="KW-0798">TonB box</keyword>